<comment type="caution">
    <text evidence="1">The sequence shown here is derived from an EMBL/GenBank/DDBJ whole genome shotgun (WGS) entry which is preliminary data.</text>
</comment>
<keyword evidence="2" id="KW-1185">Reference proteome</keyword>
<evidence type="ECO:0000313" key="1">
    <source>
        <dbReference type="EMBL" id="PIC26451.1"/>
    </source>
</evidence>
<accession>A0A2G5THB1</accession>
<organism evidence="1 2">
    <name type="scientific">Caenorhabditis nigoni</name>
    <dbReference type="NCBI Taxonomy" id="1611254"/>
    <lineage>
        <taxon>Eukaryota</taxon>
        <taxon>Metazoa</taxon>
        <taxon>Ecdysozoa</taxon>
        <taxon>Nematoda</taxon>
        <taxon>Chromadorea</taxon>
        <taxon>Rhabditida</taxon>
        <taxon>Rhabditina</taxon>
        <taxon>Rhabditomorpha</taxon>
        <taxon>Rhabditoidea</taxon>
        <taxon>Rhabditidae</taxon>
        <taxon>Peloderinae</taxon>
        <taxon>Caenorhabditis</taxon>
    </lineage>
</organism>
<dbReference type="EMBL" id="PDUG01000005">
    <property type="protein sequence ID" value="PIC26451.1"/>
    <property type="molecule type" value="Genomic_DNA"/>
</dbReference>
<gene>
    <name evidence="1" type="primary">Cnig_chr_V.g19023</name>
    <name evidence="1" type="ORF">B9Z55_019023</name>
</gene>
<dbReference type="Proteomes" id="UP000230233">
    <property type="component" value="Chromosome V"/>
</dbReference>
<protein>
    <submittedName>
        <fullName evidence="1">Uncharacterized protein</fullName>
    </submittedName>
</protein>
<sequence length="88" mass="9970">MRSPICDELPGQLGWQGIRSNQRRLLGFSTRLWDSRRIGRRTTLDAVNCQEASDALLIAISFFFKLIDVIEVKKVLKGLRSPLFGVHG</sequence>
<dbReference type="AlphaFoldDB" id="A0A2G5THB1"/>
<proteinExistence type="predicted"/>
<name>A0A2G5THB1_9PELO</name>
<evidence type="ECO:0000313" key="2">
    <source>
        <dbReference type="Proteomes" id="UP000230233"/>
    </source>
</evidence>
<reference evidence="2" key="1">
    <citation type="submission" date="2017-10" db="EMBL/GenBank/DDBJ databases">
        <title>Rapid genome shrinkage in a self-fertile nematode reveals novel sperm competition proteins.</title>
        <authorList>
            <person name="Yin D."/>
            <person name="Schwarz E.M."/>
            <person name="Thomas C.G."/>
            <person name="Felde R.L."/>
            <person name="Korf I.F."/>
            <person name="Cutter A.D."/>
            <person name="Schartner C.M."/>
            <person name="Ralston E.J."/>
            <person name="Meyer B.J."/>
            <person name="Haag E.S."/>
        </authorList>
    </citation>
    <scope>NUCLEOTIDE SEQUENCE [LARGE SCALE GENOMIC DNA]</scope>
    <source>
        <strain evidence="2">JU1422</strain>
    </source>
</reference>